<accession>U5CML2</accession>
<evidence type="ECO:0000313" key="2">
    <source>
        <dbReference type="Proteomes" id="UP000016856"/>
    </source>
</evidence>
<dbReference type="EMBL" id="AXDC01000036">
    <property type="protein sequence ID" value="ERM91248.1"/>
    <property type="molecule type" value="Genomic_DNA"/>
</dbReference>
<comment type="caution">
    <text evidence="1">The sequence shown here is derived from an EMBL/GenBank/DDBJ whole genome shotgun (WGS) entry which is preliminary data.</text>
</comment>
<proteinExistence type="predicted"/>
<dbReference type="Proteomes" id="UP000016856">
    <property type="component" value="Unassembled WGS sequence"/>
</dbReference>
<protein>
    <submittedName>
        <fullName evidence="1">Uncharacterized protein</fullName>
    </submittedName>
</protein>
<dbReference type="AlphaFoldDB" id="U5CML2"/>
<dbReference type="PATRIC" id="fig|1388761.3.peg.2316"/>
<organism evidence="1 2">
    <name type="scientific">Caldanaerobacter subterraneus subsp. yonseiensis KB-1</name>
    <dbReference type="NCBI Taxonomy" id="1388761"/>
    <lineage>
        <taxon>Bacteria</taxon>
        <taxon>Bacillati</taxon>
        <taxon>Bacillota</taxon>
        <taxon>Clostridia</taxon>
        <taxon>Thermoanaerobacterales</taxon>
        <taxon>Thermoanaerobacteraceae</taxon>
        <taxon>Caldanaerobacter</taxon>
    </lineage>
</organism>
<evidence type="ECO:0000313" key="1">
    <source>
        <dbReference type="EMBL" id="ERM91248.1"/>
    </source>
</evidence>
<reference evidence="1 2" key="1">
    <citation type="journal article" date="2013" name="Genome Announc.">
        <title>Draft Genome Sequence of an Anaerobic and Extremophilic Bacterium, Caldanaerobacter yonseiensis, Isolated from a Geothermal Hot Stream.</title>
        <authorList>
            <person name="Lee S.J."/>
            <person name="Lee Y.J."/>
            <person name="Park G.S."/>
            <person name="Kim B.C."/>
            <person name="Lee S.J."/>
            <person name="Shin J.H."/>
            <person name="Lee D.W."/>
        </authorList>
    </citation>
    <scope>NUCLEOTIDE SEQUENCE [LARGE SCALE GENOMIC DNA]</scope>
    <source>
        <strain evidence="1 2">KB-1</strain>
    </source>
</reference>
<sequence length="31" mass="3645">MIMEIAKKLTFVTKWLMSVDVLANKNFMVGW</sequence>
<name>U5CML2_CALSX</name>
<gene>
    <name evidence="1" type="ORF">O163_11490</name>
</gene>